<feature type="region of interest" description="Disordered" evidence="1">
    <location>
        <begin position="1"/>
        <end position="54"/>
    </location>
</feature>
<organism evidence="2 3">
    <name type="scientific">Romanomermis culicivorax</name>
    <name type="common">Nematode worm</name>
    <dbReference type="NCBI Taxonomy" id="13658"/>
    <lineage>
        <taxon>Eukaryota</taxon>
        <taxon>Metazoa</taxon>
        <taxon>Ecdysozoa</taxon>
        <taxon>Nematoda</taxon>
        <taxon>Enoplea</taxon>
        <taxon>Dorylaimia</taxon>
        <taxon>Mermithida</taxon>
        <taxon>Mermithoidea</taxon>
        <taxon>Mermithidae</taxon>
        <taxon>Romanomermis</taxon>
    </lineage>
</organism>
<evidence type="ECO:0000313" key="2">
    <source>
        <dbReference type="Proteomes" id="UP000887565"/>
    </source>
</evidence>
<keyword evidence="2" id="KW-1185">Reference proteome</keyword>
<evidence type="ECO:0000313" key="3">
    <source>
        <dbReference type="WBParaSite" id="nRc.2.0.1.t24684-RA"/>
    </source>
</evidence>
<accession>A0A915JDU0</accession>
<protein>
    <submittedName>
        <fullName evidence="3">Uncharacterized protein</fullName>
    </submittedName>
</protein>
<name>A0A915JDU0_ROMCU</name>
<evidence type="ECO:0000256" key="1">
    <source>
        <dbReference type="SAM" id="MobiDB-lite"/>
    </source>
</evidence>
<proteinExistence type="predicted"/>
<dbReference type="WBParaSite" id="nRc.2.0.1.t24684-RA">
    <property type="protein sequence ID" value="nRc.2.0.1.t24684-RA"/>
    <property type="gene ID" value="nRc.2.0.1.g24684"/>
</dbReference>
<dbReference type="AlphaFoldDB" id="A0A915JDU0"/>
<feature type="compositionally biased region" description="Basic and acidic residues" evidence="1">
    <location>
        <begin position="1"/>
        <end position="28"/>
    </location>
</feature>
<sequence>MENRKQNKDNKVKEERTNADRSDVDWAARKSTPKLPTCDDGGGAGDGWPSFSGSQITDIQLCTRESMHFRLSPQQSPPLCT</sequence>
<reference evidence="3" key="1">
    <citation type="submission" date="2022-11" db="UniProtKB">
        <authorList>
            <consortium name="WormBaseParasite"/>
        </authorList>
    </citation>
    <scope>IDENTIFICATION</scope>
</reference>
<dbReference type="Proteomes" id="UP000887565">
    <property type="component" value="Unplaced"/>
</dbReference>